<dbReference type="EMBL" id="BSNG01000001">
    <property type="protein sequence ID" value="GLQ10154.1"/>
    <property type="molecule type" value="Genomic_DNA"/>
</dbReference>
<feature type="transmembrane region" description="Helical" evidence="7">
    <location>
        <begin position="58"/>
        <end position="81"/>
    </location>
</feature>
<keyword evidence="4 7" id="KW-0812">Transmembrane</keyword>
<dbReference type="CDD" id="cd06173">
    <property type="entry name" value="MFS_MefA_like"/>
    <property type="match status" value="1"/>
</dbReference>
<evidence type="ECO:0000256" key="7">
    <source>
        <dbReference type="SAM" id="Phobius"/>
    </source>
</evidence>
<sequence length="547" mass="58880">MIHLPMAERLSPLVPLENGTFRNIWIANLASSFGALIQGVGAAWLMTSIADSVDMVALVQASTSLPIMMFSLLGGAIADSFNRRQVMLAAQCFMLAVSILLMAGALLGLISPWLLLAFTFLLGCGTALNNPSWQASVGDMVPREQLPAAVTLNSIGFNISRSVGPAIGGIIVAVAGAAGAFALNALSYLGLLYVLIRWKPPAETSRLPREGIGPAMLSGVRYVAMSPNLLRILLRGSIFGFTAISVMALLPVVSASQLTGGPLTYGLMLGSFGLGAVGGALLSGRLHMRFSSEAVVRIAFVSFAIAAFITGVSPSVWITSPALMLGGASWVLALSLFNVSVQLSSPRWVVGRALSLYQTATFGGMALGSWIWGLMAESYGLAIAFGAASLLMLAGALLGLRIPLPPRTMIDLDPLNRWQEPHLETELQPRSGPILIQISYKIRPENLTAFMAVMDARKRIRRRDGARHWTLLRDLGQPNLWTESYQTPTWTEYVRHNLRMTKADAEIGEKVRALHEGPEPPAVQRFVERPTNWFEVTGTPKSPIDHI</sequence>
<feature type="transmembrane region" description="Helical" evidence="7">
    <location>
        <begin position="232"/>
        <end position="253"/>
    </location>
</feature>
<feature type="transmembrane region" description="Helical" evidence="7">
    <location>
        <begin position="322"/>
        <end position="341"/>
    </location>
</feature>
<dbReference type="SUPFAM" id="SSF103473">
    <property type="entry name" value="MFS general substrate transporter"/>
    <property type="match status" value="1"/>
</dbReference>
<feature type="transmembrane region" description="Helical" evidence="7">
    <location>
        <begin position="166"/>
        <end position="196"/>
    </location>
</feature>
<comment type="subcellular location">
    <subcellularLocation>
        <location evidence="1">Cell membrane</location>
        <topology evidence="1">Multi-pass membrane protein</topology>
    </subcellularLocation>
</comment>
<evidence type="ECO:0000313" key="9">
    <source>
        <dbReference type="EMBL" id="GLQ10154.1"/>
    </source>
</evidence>
<organism evidence="9 10">
    <name type="scientific">Devosia yakushimensis</name>
    <dbReference type="NCBI Taxonomy" id="470028"/>
    <lineage>
        <taxon>Bacteria</taxon>
        <taxon>Pseudomonadati</taxon>
        <taxon>Pseudomonadota</taxon>
        <taxon>Alphaproteobacteria</taxon>
        <taxon>Hyphomicrobiales</taxon>
        <taxon>Devosiaceae</taxon>
        <taxon>Devosia</taxon>
    </lineage>
</organism>
<dbReference type="InterPro" id="IPR036259">
    <property type="entry name" value="MFS_trans_sf"/>
</dbReference>
<evidence type="ECO:0000256" key="4">
    <source>
        <dbReference type="ARBA" id="ARBA00022692"/>
    </source>
</evidence>
<evidence type="ECO:0000256" key="3">
    <source>
        <dbReference type="ARBA" id="ARBA00022475"/>
    </source>
</evidence>
<feature type="transmembrane region" description="Helical" evidence="7">
    <location>
        <begin position="294"/>
        <end position="316"/>
    </location>
</feature>
<feature type="transmembrane region" description="Helical" evidence="7">
    <location>
        <begin position="353"/>
        <end position="373"/>
    </location>
</feature>
<keyword evidence="3" id="KW-1003">Cell membrane</keyword>
<evidence type="ECO:0000256" key="2">
    <source>
        <dbReference type="ARBA" id="ARBA00022448"/>
    </source>
</evidence>
<dbReference type="Pfam" id="PF05977">
    <property type="entry name" value="MFS_3"/>
    <property type="match status" value="1"/>
</dbReference>
<protein>
    <submittedName>
        <fullName evidence="9">MFS transporter</fullName>
    </submittedName>
</protein>
<proteinExistence type="predicted"/>
<feature type="transmembrane region" description="Helical" evidence="7">
    <location>
        <begin position="93"/>
        <end position="122"/>
    </location>
</feature>
<keyword evidence="2" id="KW-0813">Transport</keyword>
<dbReference type="InterPro" id="IPR020846">
    <property type="entry name" value="MFS_dom"/>
</dbReference>
<evidence type="ECO:0000313" key="10">
    <source>
        <dbReference type="Proteomes" id="UP001161406"/>
    </source>
</evidence>
<dbReference type="Gene3D" id="1.20.1250.20">
    <property type="entry name" value="MFS general substrate transporter like domains"/>
    <property type="match status" value="1"/>
</dbReference>
<feature type="transmembrane region" description="Helical" evidence="7">
    <location>
        <begin position="379"/>
        <end position="400"/>
    </location>
</feature>
<dbReference type="PANTHER" id="PTHR23513">
    <property type="entry name" value="INTEGRAL MEMBRANE EFFLUX PROTEIN-RELATED"/>
    <property type="match status" value="1"/>
</dbReference>
<gene>
    <name evidence="9" type="ORF">GCM10007913_20860</name>
</gene>
<comment type="caution">
    <text evidence="9">The sequence shown here is derived from an EMBL/GenBank/DDBJ whole genome shotgun (WGS) entry which is preliminary data.</text>
</comment>
<dbReference type="Proteomes" id="UP001161406">
    <property type="component" value="Unassembled WGS sequence"/>
</dbReference>
<dbReference type="PROSITE" id="PS50850">
    <property type="entry name" value="MFS"/>
    <property type="match status" value="1"/>
</dbReference>
<dbReference type="InterPro" id="IPR010290">
    <property type="entry name" value="TM_effector"/>
</dbReference>
<keyword evidence="6 7" id="KW-0472">Membrane</keyword>
<evidence type="ECO:0000259" key="8">
    <source>
        <dbReference type="PROSITE" id="PS50850"/>
    </source>
</evidence>
<reference evidence="9" key="2">
    <citation type="submission" date="2023-01" db="EMBL/GenBank/DDBJ databases">
        <title>Draft genome sequence of Devosia yakushimensis strain NBRC 103855.</title>
        <authorList>
            <person name="Sun Q."/>
            <person name="Mori K."/>
        </authorList>
    </citation>
    <scope>NUCLEOTIDE SEQUENCE</scope>
    <source>
        <strain evidence="9">NBRC 103855</strain>
    </source>
</reference>
<evidence type="ECO:0000256" key="6">
    <source>
        <dbReference type="ARBA" id="ARBA00023136"/>
    </source>
</evidence>
<name>A0ABQ5UE72_9HYPH</name>
<keyword evidence="5 7" id="KW-1133">Transmembrane helix</keyword>
<dbReference type="PANTHER" id="PTHR23513:SF11">
    <property type="entry name" value="STAPHYLOFERRIN A TRANSPORTER"/>
    <property type="match status" value="1"/>
</dbReference>
<feature type="domain" description="Major facilitator superfamily (MFS) profile" evidence="8">
    <location>
        <begin position="1"/>
        <end position="407"/>
    </location>
</feature>
<evidence type="ECO:0000256" key="5">
    <source>
        <dbReference type="ARBA" id="ARBA00022989"/>
    </source>
</evidence>
<feature type="transmembrane region" description="Helical" evidence="7">
    <location>
        <begin position="265"/>
        <end position="282"/>
    </location>
</feature>
<keyword evidence="10" id="KW-1185">Reference proteome</keyword>
<reference evidence="9" key="1">
    <citation type="journal article" date="2014" name="Int. J. Syst. Evol. Microbiol.">
        <title>Complete genome of a new Firmicutes species belonging to the dominant human colonic microbiota ('Ruminococcus bicirculans') reveals two chromosomes and a selective capacity to utilize plant glucans.</title>
        <authorList>
            <consortium name="NISC Comparative Sequencing Program"/>
            <person name="Wegmann U."/>
            <person name="Louis P."/>
            <person name="Goesmann A."/>
            <person name="Henrissat B."/>
            <person name="Duncan S.H."/>
            <person name="Flint H.J."/>
        </authorList>
    </citation>
    <scope>NUCLEOTIDE SEQUENCE</scope>
    <source>
        <strain evidence="9">NBRC 103855</strain>
    </source>
</reference>
<feature type="transmembrane region" description="Helical" evidence="7">
    <location>
        <begin position="25"/>
        <end position="46"/>
    </location>
</feature>
<accession>A0ABQ5UE72</accession>
<evidence type="ECO:0000256" key="1">
    <source>
        <dbReference type="ARBA" id="ARBA00004651"/>
    </source>
</evidence>